<proteinExistence type="inferred from homology"/>
<gene>
    <name evidence="7" type="ORF">DRP44_06305</name>
</gene>
<dbReference type="NCBIfam" id="TIGR00390">
    <property type="entry name" value="hslU"/>
    <property type="match status" value="1"/>
</dbReference>
<evidence type="ECO:0000256" key="3">
    <source>
        <dbReference type="ARBA" id="ARBA00022840"/>
    </source>
</evidence>
<dbReference type="NCBIfam" id="NF003544">
    <property type="entry name" value="PRK05201.1"/>
    <property type="match status" value="1"/>
</dbReference>
<dbReference type="Pfam" id="PF00004">
    <property type="entry name" value="AAA"/>
    <property type="match status" value="1"/>
</dbReference>
<comment type="similarity">
    <text evidence="1">Belongs to the ClpX chaperone family. HslU subfamily.</text>
</comment>
<dbReference type="InterPro" id="IPR004491">
    <property type="entry name" value="HslU"/>
</dbReference>
<keyword evidence="3" id="KW-0067">ATP-binding</keyword>
<comment type="caution">
    <text evidence="7">The sequence shown here is derived from an EMBL/GenBank/DDBJ whole genome shotgun (WGS) entry which is preliminary data.</text>
</comment>
<evidence type="ECO:0000256" key="4">
    <source>
        <dbReference type="ARBA" id="ARBA00023186"/>
    </source>
</evidence>
<dbReference type="InterPro" id="IPR003593">
    <property type="entry name" value="AAA+_ATPase"/>
</dbReference>
<dbReference type="Pfam" id="PF07724">
    <property type="entry name" value="AAA_2"/>
    <property type="match status" value="1"/>
</dbReference>
<dbReference type="SUPFAM" id="SSF52540">
    <property type="entry name" value="P-loop containing nucleoside triphosphate hydrolases"/>
    <property type="match status" value="1"/>
</dbReference>
<dbReference type="Gene3D" id="1.10.8.60">
    <property type="match status" value="1"/>
</dbReference>
<dbReference type="FunFam" id="3.40.50.300:FF:000220">
    <property type="entry name" value="ATP-dependent protease ATPase subunit HslU"/>
    <property type="match status" value="1"/>
</dbReference>
<dbReference type="Gene3D" id="3.40.50.300">
    <property type="entry name" value="P-loop containing nucleotide triphosphate hydrolases"/>
    <property type="match status" value="2"/>
</dbReference>
<dbReference type="GO" id="GO:0016887">
    <property type="term" value="F:ATP hydrolysis activity"/>
    <property type="evidence" value="ECO:0007669"/>
    <property type="project" value="InterPro"/>
</dbReference>
<dbReference type="PANTHER" id="PTHR48102:SF3">
    <property type="entry name" value="ATP-DEPENDENT PROTEASE ATPASE SUBUNIT HSLU"/>
    <property type="match status" value="1"/>
</dbReference>
<feature type="domain" description="Clp ATPase C-terminal" evidence="6">
    <location>
        <begin position="330"/>
        <end position="429"/>
    </location>
</feature>
<feature type="domain" description="AAA+ ATPase" evidence="5">
    <location>
        <begin position="47"/>
        <end position="331"/>
    </location>
</feature>
<evidence type="ECO:0000256" key="1">
    <source>
        <dbReference type="ARBA" id="ARBA00009771"/>
    </source>
</evidence>
<dbReference type="GO" id="GO:0005524">
    <property type="term" value="F:ATP binding"/>
    <property type="evidence" value="ECO:0007669"/>
    <property type="project" value="UniProtKB-KW"/>
</dbReference>
<dbReference type="GO" id="GO:0009376">
    <property type="term" value="C:HslUV protease complex"/>
    <property type="evidence" value="ECO:0007669"/>
    <property type="project" value="InterPro"/>
</dbReference>
<dbReference type="InterPro" id="IPR027417">
    <property type="entry name" value="P-loop_NTPase"/>
</dbReference>
<accession>A0A660S830</accession>
<evidence type="ECO:0000313" key="8">
    <source>
        <dbReference type="Proteomes" id="UP000282321"/>
    </source>
</evidence>
<evidence type="ECO:0000259" key="6">
    <source>
        <dbReference type="SMART" id="SM01086"/>
    </source>
</evidence>
<dbReference type="GO" id="GO:0051603">
    <property type="term" value="P:proteolysis involved in protein catabolic process"/>
    <property type="evidence" value="ECO:0007669"/>
    <property type="project" value="TreeGrafter"/>
</dbReference>
<dbReference type="InterPro" id="IPR003959">
    <property type="entry name" value="ATPase_AAA_core"/>
</dbReference>
<dbReference type="CDD" id="cd19498">
    <property type="entry name" value="RecA-like_HslU"/>
    <property type="match status" value="1"/>
</dbReference>
<dbReference type="GO" id="GO:0008233">
    <property type="term" value="F:peptidase activity"/>
    <property type="evidence" value="ECO:0007669"/>
    <property type="project" value="InterPro"/>
</dbReference>
<dbReference type="InterPro" id="IPR050052">
    <property type="entry name" value="ATP-dep_Clp_protease_ClpX"/>
</dbReference>
<evidence type="ECO:0000256" key="2">
    <source>
        <dbReference type="ARBA" id="ARBA00022741"/>
    </source>
</evidence>
<organism evidence="7 8">
    <name type="scientific">candidate division TA06 bacterium</name>
    <dbReference type="NCBI Taxonomy" id="2250710"/>
    <lineage>
        <taxon>Bacteria</taxon>
        <taxon>Bacteria division TA06</taxon>
    </lineage>
</organism>
<dbReference type="PANTHER" id="PTHR48102">
    <property type="entry name" value="ATP-DEPENDENT CLP PROTEASE ATP-BINDING SUBUNIT CLPX-LIKE, MITOCHONDRIAL-RELATED"/>
    <property type="match status" value="1"/>
</dbReference>
<dbReference type="AlphaFoldDB" id="A0A660S830"/>
<keyword evidence="2" id="KW-0547">Nucleotide-binding</keyword>
<name>A0A660S830_UNCT6</name>
<reference evidence="7 8" key="1">
    <citation type="submission" date="2018-06" db="EMBL/GenBank/DDBJ databases">
        <title>Extensive metabolic versatility and redundancy in microbially diverse, dynamic hydrothermal sediments.</title>
        <authorList>
            <person name="Dombrowski N."/>
            <person name="Teske A."/>
            <person name="Baker B.J."/>
        </authorList>
    </citation>
    <scope>NUCLEOTIDE SEQUENCE [LARGE SCALE GENOMIC DNA]</scope>
    <source>
        <strain evidence="7">B35_G9</strain>
    </source>
</reference>
<evidence type="ECO:0000313" key="7">
    <source>
        <dbReference type="EMBL" id="RKX65459.1"/>
    </source>
</evidence>
<dbReference type="SMART" id="SM00382">
    <property type="entry name" value="AAA"/>
    <property type="match status" value="1"/>
</dbReference>
<dbReference type="InterPro" id="IPR019489">
    <property type="entry name" value="Clp_ATPase_C"/>
</dbReference>
<dbReference type="Proteomes" id="UP000282321">
    <property type="component" value="Unassembled WGS sequence"/>
</dbReference>
<protein>
    <submittedName>
        <fullName evidence="7">HslU--HslV peptidase ATPase subunit</fullName>
    </submittedName>
</protein>
<dbReference type="SMART" id="SM01086">
    <property type="entry name" value="ClpB_D2-small"/>
    <property type="match status" value="1"/>
</dbReference>
<dbReference type="EMBL" id="QNBC01000089">
    <property type="protein sequence ID" value="RKX65459.1"/>
    <property type="molecule type" value="Genomic_DNA"/>
</dbReference>
<keyword evidence="4" id="KW-0143">Chaperone</keyword>
<evidence type="ECO:0000259" key="5">
    <source>
        <dbReference type="SMART" id="SM00382"/>
    </source>
</evidence>
<sequence>MLTPKEIVKELDKYIIGQNDAKRAVAIALRNRWRRMQVESPLREEIIPNNIILIGPTGVGKTEIARRLAKLSKAPFVKVEASRFTEVGYVGKDVESMIRDLMEIGINMLKDEYAESNKDLIDHYVEERLLDAFYPKPKGMDEEDYKRTREFFREQLREGIMEDKDIEIEHKRNIRPTMKMFTSAGVEEMDFALQDLFNNIVNPSDKKKSKMKVKEARKIIKAEEEQKVVNMDKIITDARERVEERGIVFIDEIDKIVGSGSQHGPDVSRGGVQRDLLPIVEGTNVMTKYGIVKTHHILFIAAGAFQGVKPTDLIPELQGRFPIRVELKSLDTEDFKQILTKPKNALIKQYSAMLHVDGINVDFEKSGIERIAYYASKLNSTTENIGARRLQTVLSYILDEIMFEVPGEKGKNIKIDGSYVDSKVEELVESDDLKKYII</sequence>